<dbReference type="InterPro" id="IPR000383">
    <property type="entry name" value="Xaa-Pro-like_dom"/>
</dbReference>
<reference evidence="5" key="1">
    <citation type="submission" date="2016-10" db="EMBL/GenBank/DDBJ databases">
        <authorList>
            <person name="Varghese N."/>
            <person name="Submissions S."/>
        </authorList>
    </citation>
    <scope>NUCLEOTIDE SEQUENCE [LARGE SCALE GENOMIC DNA]</scope>
    <source>
        <strain evidence="5">DSM 17465</strain>
    </source>
</reference>
<name>A0A1I7BL71_9HYPH</name>
<dbReference type="PANTHER" id="PTHR22946">
    <property type="entry name" value="DIENELACTONE HYDROLASE DOMAIN-CONTAINING PROTEIN-RELATED"/>
    <property type="match status" value="1"/>
</dbReference>
<dbReference type="EMBL" id="FPBD01000004">
    <property type="protein sequence ID" value="SFT87930.1"/>
    <property type="molecule type" value="Genomic_DNA"/>
</dbReference>
<dbReference type="Gene3D" id="3.40.50.1820">
    <property type="entry name" value="alpha/beta hydrolase"/>
    <property type="match status" value="1"/>
</dbReference>
<organism evidence="4 5">
    <name type="scientific">Pseudovibrio denitrificans</name>
    <dbReference type="NCBI Taxonomy" id="258256"/>
    <lineage>
        <taxon>Bacteria</taxon>
        <taxon>Pseudomonadati</taxon>
        <taxon>Pseudomonadota</taxon>
        <taxon>Alphaproteobacteria</taxon>
        <taxon>Hyphomicrobiales</taxon>
        <taxon>Stappiaceae</taxon>
        <taxon>Pseudovibrio</taxon>
    </lineage>
</organism>
<evidence type="ECO:0000313" key="5">
    <source>
        <dbReference type="Proteomes" id="UP000183371"/>
    </source>
</evidence>
<dbReference type="Pfam" id="PF02129">
    <property type="entry name" value="Peptidase_S15"/>
    <property type="match status" value="1"/>
</dbReference>
<feature type="domain" description="Xaa-Pro dipeptidyl-peptidase-like" evidence="3">
    <location>
        <begin position="63"/>
        <end position="201"/>
    </location>
</feature>
<dbReference type="SUPFAM" id="SSF53474">
    <property type="entry name" value="alpha/beta-Hydrolases"/>
    <property type="match status" value="1"/>
</dbReference>
<dbReference type="Proteomes" id="UP000183371">
    <property type="component" value="Unassembled WGS sequence"/>
</dbReference>
<proteinExistence type="predicted"/>
<dbReference type="AlphaFoldDB" id="A0A1I7BL71"/>
<dbReference type="GO" id="GO:0052689">
    <property type="term" value="F:carboxylic ester hydrolase activity"/>
    <property type="evidence" value="ECO:0007669"/>
    <property type="project" value="UniProtKB-ARBA"/>
</dbReference>
<dbReference type="InterPro" id="IPR050261">
    <property type="entry name" value="FrsA_esterase"/>
</dbReference>
<dbReference type="PANTHER" id="PTHR22946:SF9">
    <property type="entry name" value="POLYKETIDE TRANSFERASE AF380"/>
    <property type="match status" value="1"/>
</dbReference>
<protein>
    <submittedName>
        <fullName evidence="4">Dienelactone hydrolase</fullName>
    </submittedName>
</protein>
<evidence type="ECO:0000313" key="4">
    <source>
        <dbReference type="EMBL" id="SFT87930.1"/>
    </source>
</evidence>
<feature type="signal peptide" evidence="2">
    <location>
        <begin position="1"/>
        <end position="25"/>
    </location>
</feature>
<sequence>MFSIFKKRCWLACALAIIGVSLAFPALGEAAEFKTGAIGEPLGELNMQVWRAPVELEDGSGTITLEATVFKPDGEGAFPLAVFNHGMAADAPTDGAYDFRPDAAIRWFLARGYAVAVVIRRGYGRSEGVRSVVKGDNSSYALELFEETIHDIKSAVSYFRKQQFVANDKVVLVGLSAGGNGVLGVASKAPEGVLGVVTFAPGAGAINRDELGNTDRVKRDFRAYGSTVKVPVLWIYADNDELFSPKLAQFYFEAFTSESDAEQELVILPLDGEKGHGVFLWDNGPEIWGHVVEPFLKRVMP</sequence>
<feature type="chain" id="PRO_5010206001" evidence="2">
    <location>
        <begin position="26"/>
        <end position="301"/>
    </location>
</feature>
<keyword evidence="2" id="KW-0732">Signal</keyword>
<keyword evidence="5" id="KW-1185">Reference proteome</keyword>
<evidence type="ECO:0000259" key="3">
    <source>
        <dbReference type="Pfam" id="PF02129"/>
    </source>
</evidence>
<keyword evidence="1 4" id="KW-0378">Hydrolase</keyword>
<dbReference type="InterPro" id="IPR029058">
    <property type="entry name" value="AB_hydrolase_fold"/>
</dbReference>
<evidence type="ECO:0000256" key="1">
    <source>
        <dbReference type="ARBA" id="ARBA00022801"/>
    </source>
</evidence>
<gene>
    <name evidence="4" type="ORF">SAMN05444141_10466</name>
</gene>
<accession>A0A1I7BL71</accession>
<evidence type="ECO:0000256" key="2">
    <source>
        <dbReference type="SAM" id="SignalP"/>
    </source>
</evidence>